<accession>A0A5B7G3R1</accession>
<reference evidence="1 2" key="1">
    <citation type="submission" date="2019-05" db="EMBL/GenBank/DDBJ databases">
        <title>Another draft genome of Portunus trituberculatus and its Hox gene families provides insights of decapod evolution.</title>
        <authorList>
            <person name="Jeong J.-H."/>
            <person name="Song I."/>
            <person name="Kim S."/>
            <person name="Choi T."/>
            <person name="Kim D."/>
            <person name="Ryu S."/>
            <person name="Kim W."/>
        </authorList>
    </citation>
    <scope>NUCLEOTIDE SEQUENCE [LARGE SCALE GENOMIC DNA]</scope>
    <source>
        <tissue evidence="1">Muscle</tissue>
    </source>
</reference>
<name>A0A5B7G3R1_PORTR</name>
<dbReference type="AlphaFoldDB" id="A0A5B7G3R1"/>
<comment type="caution">
    <text evidence="1">The sequence shown here is derived from an EMBL/GenBank/DDBJ whole genome shotgun (WGS) entry which is preliminary data.</text>
</comment>
<sequence length="74" mass="8453">MDQNCLTATAPAYRPATSRVTQDMNHRSASLKVLLHRFRHIEQRFFPFYLVSATIVSVCRMQRGGEASQGKQKI</sequence>
<proteinExistence type="predicted"/>
<evidence type="ECO:0000313" key="1">
    <source>
        <dbReference type="EMBL" id="MPC54760.1"/>
    </source>
</evidence>
<organism evidence="1 2">
    <name type="scientific">Portunus trituberculatus</name>
    <name type="common">Swimming crab</name>
    <name type="synonym">Neptunus trituberculatus</name>
    <dbReference type="NCBI Taxonomy" id="210409"/>
    <lineage>
        <taxon>Eukaryota</taxon>
        <taxon>Metazoa</taxon>
        <taxon>Ecdysozoa</taxon>
        <taxon>Arthropoda</taxon>
        <taxon>Crustacea</taxon>
        <taxon>Multicrustacea</taxon>
        <taxon>Malacostraca</taxon>
        <taxon>Eumalacostraca</taxon>
        <taxon>Eucarida</taxon>
        <taxon>Decapoda</taxon>
        <taxon>Pleocyemata</taxon>
        <taxon>Brachyura</taxon>
        <taxon>Eubrachyura</taxon>
        <taxon>Portunoidea</taxon>
        <taxon>Portunidae</taxon>
        <taxon>Portuninae</taxon>
        <taxon>Portunus</taxon>
    </lineage>
</organism>
<protein>
    <submittedName>
        <fullName evidence="1">Uncharacterized protein</fullName>
    </submittedName>
</protein>
<dbReference type="EMBL" id="VSRR010012615">
    <property type="protein sequence ID" value="MPC54760.1"/>
    <property type="molecule type" value="Genomic_DNA"/>
</dbReference>
<gene>
    <name evidence="1" type="ORF">E2C01_048685</name>
</gene>
<evidence type="ECO:0000313" key="2">
    <source>
        <dbReference type="Proteomes" id="UP000324222"/>
    </source>
</evidence>
<keyword evidence="2" id="KW-1185">Reference proteome</keyword>
<dbReference type="Proteomes" id="UP000324222">
    <property type="component" value="Unassembled WGS sequence"/>
</dbReference>